<proteinExistence type="inferred from homology"/>
<keyword evidence="10 14" id="KW-1133">Transmembrane helix</keyword>
<dbReference type="EMBL" id="HG937691">
    <property type="protein sequence ID" value="CDP33881.1"/>
    <property type="molecule type" value="Genomic_DNA"/>
</dbReference>
<dbReference type="InterPro" id="IPR036424">
    <property type="entry name" value="UPP_synth-like_sf"/>
</dbReference>
<evidence type="ECO:0000256" key="9">
    <source>
        <dbReference type="ARBA" id="ARBA00022842"/>
    </source>
</evidence>
<evidence type="ECO:0000256" key="2">
    <source>
        <dbReference type="ARBA" id="ARBA00004586"/>
    </source>
</evidence>
<protein>
    <recommendedName>
        <fullName evidence="5">ditrans,polycis-polyprenyl diphosphate synthase [(2E,6E)-farnesyldiphosphate specific]</fullName>
        <ecNumber evidence="5">2.5.1.87</ecNumber>
    </recommendedName>
</protein>
<reference evidence="15" key="1">
    <citation type="submission" date="2014-02" db="EMBL/GenBank/DDBJ databases">
        <authorList>
            <person name="Genoscope - CEA"/>
        </authorList>
    </citation>
    <scope>NUCLEOTIDE SEQUENCE</scope>
    <source>
        <strain evidence="15">LS3</strain>
    </source>
</reference>
<evidence type="ECO:0000256" key="7">
    <source>
        <dbReference type="ARBA" id="ARBA00022692"/>
    </source>
</evidence>
<evidence type="ECO:0000256" key="13">
    <source>
        <dbReference type="SAM" id="MobiDB-lite"/>
    </source>
</evidence>
<accession>A0A060T3X0</accession>
<keyword evidence="6" id="KW-0808">Transferase</keyword>
<evidence type="ECO:0000256" key="12">
    <source>
        <dbReference type="ARBA" id="ARBA00047353"/>
    </source>
</evidence>
<evidence type="ECO:0000313" key="15">
    <source>
        <dbReference type="EMBL" id="CDP33881.1"/>
    </source>
</evidence>
<feature type="region of interest" description="Disordered" evidence="13">
    <location>
        <begin position="191"/>
        <end position="211"/>
    </location>
</feature>
<reference evidence="15" key="2">
    <citation type="submission" date="2014-06" db="EMBL/GenBank/DDBJ databases">
        <title>The complete genome of Blastobotrys (Arxula) adeninivorans LS3 - a yeast of biotechnological interest.</title>
        <authorList>
            <person name="Kunze G."/>
            <person name="Gaillardin C."/>
            <person name="Czernicka M."/>
            <person name="Durrens P."/>
            <person name="Martin T."/>
            <person name="Boer E."/>
            <person name="Gabaldon T."/>
            <person name="Cruz J."/>
            <person name="Talla E."/>
            <person name="Marck C."/>
            <person name="Goffeau A."/>
            <person name="Barbe V."/>
            <person name="Baret P."/>
            <person name="Baronian K."/>
            <person name="Beier S."/>
            <person name="Bleykasten C."/>
            <person name="Bode R."/>
            <person name="Casaregola S."/>
            <person name="Despons L."/>
            <person name="Fairhead C."/>
            <person name="Giersberg M."/>
            <person name="Gierski P."/>
            <person name="Hahnel U."/>
            <person name="Hartmann A."/>
            <person name="Jankowska D."/>
            <person name="Jubin C."/>
            <person name="Jung P."/>
            <person name="Lafontaine I."/>
            <person name="Leh-Louis V."/>
            <person name="Lemaire M."/>
            <person name="Marcet-Houben M."/>
            <person name="Mascher M."/>
            <person name="Morel G."/>
            <person name="Richard G.-F."/>
            <person name="Riechen J."/>
            <person name="Sacerdot C."/>
            <person name="Sarkar A."/>
            <person name="Savel G."/>
            <person name="Schacherer J."/>
            <person name="Sherman D."/>
            <person name="Straub M.-L."/>
            <person name="Stein N."/>
            <person name="Thierry A."/>
            <person name="Trautwein-Schult A."/>
            <person name="Westhof E."/>
            <person name="Worch S."/>
            <person name="Dujon B."/>
            <person name="Souciet J.-L."/>
            <person name="Wincker P."/>
            <person name="Scholz U."/>
            <person name="Neuveglise N."/>
        </authorList>
    </citation>
    <scope>NUCLEOTIDE SEQUENCE</scope>
    <source>
        <strain evidence="15">LS3</strain>
    </source>
</reference>
<dbReference type="PANTHER" id="PTHR21528">
    <property type="entry name" value="DEHYDRODOLICHYL DIPHOSPHATE SYNTHASE COMPLEX SUBUNIT NUS1"/>
    <property type="match status" value="1"/>
</dbReference>
<dbReference type="EC" id="2.5.1.87" evidence="5"/>
<dbReference type="PhylomeDB" id="A0A060T3X0"/>
<evidence type="ECO:0000256" key="8">
    <source>
        <dbReference type="ARBA" id="ARBA00022824"/>
    </source>
</evidence>
<feature type="compositionally biased region" description="Basic and acidic residues" evidence="13">
    <location>
        <begin position="1"/>
        <end position="14"/>
    </location>
</feature>
<sequence length="322" mass="35782">MTSEASVDKAEKAKRTPQNPAPSPLKVISRMVGSSQLSGTRQTVESRLAFYVLHSTLQVFYLFISAIHMVISGFRHLKLRILMMFYHHNRTPQLIRSDVSQLAKIPGHVAAILNLREHEEGGGIDGVLDEAGELAAWSTGAGIKTLTLYERSGVLKYLPRDKVYNAIASKLDAYFGNNDRPRFSIRVPRTGGTYVNGSTSPSSGLANGPGSGEELTINLLSEEDGRETIVELTRTLADLAVHKKIRPEDVTVEVIDEEMKDLVTGEPDLLVLFTPVIDLQGFPPWQIRLTEIFHHPDNREVSYTVFLKALQRYSTCKINVGR</sequence>
<keyword evidence="8" id="KW-0256">Endoplasmic reticulum</keyword>
<organism evidence="15">
    <name type="scientific">Blastobotrys adeninivorans</name>
    <name type="common">Yeast</name>
    <name type="synonym">Arxula adeninivorans</name>
    <dbReference type="NCBI Taxonomy" id="409370"/>
    <lineage>
        <taxon>Eukaryota</taxon>
        <taxon>Fungi</taxon>
        <taxon>Dikarya</taxon>
        <taxon>Ascomycota</taxon>
        <taxon>Saccharomycotina</taxon>
        <taxon>Dipodascomycetes</taxon>
        <taxon>Dipodascales</taxon>
        <taxon>Trichomonascaceae</taxon>
        <taxon>Blastobotrys</taxon>
    </lineage>
</organism>
<dbReference type="GO" id="GO:0045547">
    <property type="term" value="F:ditrans,polycis-polyprenyl diphosphate synthase [(2E,6E)-farnesyl diphosphate specific] activity"/>
    <property type="evidence" value="ECO:0007669"/>
    <property type="project" value="UniProtKB-EC"/>
</dbReference>
<dbReference type="PANTHER" id="PTHR21528:SF0">
    <property type="entry name" value="DEHYDRODOLICHYL DIPHOSPHATE SYNTHASE COMPLEX SUBUNIT NUS1"/>
    <property type="match status" value="1"/>
</dbReference>
<comment type="subcellular location">
    <subcellularLocation>
        <location evidence="2">Endoplasmic reticulum membrane</location>
    </subcellularLocation>
</comment>
<dbReference type="GO" id="GO:1904423">
    <property type="term" value="C:dehydrodolichyl diphosphate synthase complex"/>
    <property type="evidence" value="ECO:0007669"/>
    <property type="project" value="InterPro"/>
</dbReference>
<dbReference type="AlphaFoldDB" id="A0A060T3X0"/>
<evidence type="ECO:0000256" key="6">
    <source>
        <dbReference type="ARBA" id="ARBA00022679"/>
    </source>
</evidence>
<evidence type="ECO:0000256" key="3">
    <source>
        <dbReference type="ARBA" id="ARBA00004922"/>
    </source>
</evidence>
<feature type="region of interest" description="Disordered" evidence="13">
    <location>
        <begin position="1"/>
        <end position="25"/>
    </location>
</feature>
<keyword evidence="11 14" id="KW-0472">Membrane</keyword>
<dbReference type="UniPathway" id="UPA00378"/>
<dbReference type="Gene3D" id="3.40.1180.10">
    <property type="entry name" value="Decaprenyl diphosphate synthase-like"/>
    <property type="match status" value="1"/>
</dbReference>
<evidence type="ECO:0000256" key="4">
    <source>
        <dbReference type="ARBA" id="ARBA00005432"/>
    </source>
</evidence>
<feature type="transmembrane region" description="Helical" evidence="14">
    <location>
        <begin position="48"/>
        <end position="74"/>
    </location>
</feature>
<evidence type="ECO:0000256" key="1">
    <source>
        <dbReference type="ARBA" id="ARBA00001946"/>
    </source>
</evidence>
<comment type="catalytic activity">
    <reaction evidence="12">
        <text>n isopentenyl diphosphate + (2E,6E)-farnesyl diphosphate = a di-trans,poly-cis-polyprenyl diphosphate + n diphosphate</text>
        <dbReference type="Rhea" id="RHEA:53008"/>
        <dbReference type="Rhea" id="RHEA-COMP:19494"/>
        <dbReference type="ChEBI" id="CHEBI:33019"/>
        <dbReference type="ChEBI" id="CHEBI:128769"/>
        <dbReference type="ChEBI" id="CHEBI:136960"/>
        <dbReference type="ChEBI" id="CHEBI:175763"/>
        <dbReference type="EC" id="2.5.1.87"/>
    </reaction>
</comment>
<evidence type="ECO:0000256" key="10">
    <source>
        <dbReference type="ARBA" id="ARBA00022989"/>
    </source>
</evidence>
<gene>
    <name evidence="15" type="ORF">GNLVRS02_ARAD1A19602g</name>
</gene>
<keyword evidence="9" id="KW-0460">Magnesium</keyword>
<dbReference type="GO" id="GO:0005789">
    <property type="term" value="C:endoplasmic reticulum membrane"/>
    <property type="evidence" value="ECO:0007669"/>
    <property type="project" value="UniProtKB-SubCell"/>
</dbReference>
<name>A0A060T3X0_BLAAD</name>
<dbReference type="SUPFAM" id="SSF64005">
    <property type="entry name" value="Undecaprenyl diphosphate synthase"/>
    <property type="match status" value="1"/>
</dbReference>
<evidence type="ECO:0000256" key="14">
    <source>
        <dbReference type="SAM" id="Phobius"/>
    </source>
</evidence>
<comment type="similarity">
    <text evidence="4">Belongs to the UPP synthase family.</text>
</comment>
<dbReference type="InterPro" id="IPR038887">
    <property type="entry name" value="Nus1/NgBR"/>
</dbReference>
<comment type="pathway">
    <text evidence="3">Protein modification; protein glycosylation.</text>
</comment>
<comment type="cofactor">
    <cofactor evidence="1">
        <name>Mg(2+)</name>
        <dbReference type="ChEBI" id="CHEBI:18420"/>
    </cofactor>
</comment>
<keyword evidence="7 14" id="KW-0812">Transmembrane</keyword>
<evidence type="ECO:0000256" key="11">
    <source>
        <dbReference type="ARBA" id="ARBA00023136"/>
    </source>
</evidence>
<feature type="compositionally biased region" description="Polar residues" evidence="13">
    <location>
        <begin position="193"/>
        <end position="205"/>
    </location>
</feature>
<evidence type="ECO:0000256" key="5">
    <source>
        <dbReference type="ARBA" id="ARBA00012596"/>
    </source>
</evidence>